<evidence type="ECO:0000256" key="3">
    <source>
        <dbReference type="ARBA" id="ARBA00022525"/>
    </source>
</evidence>
<dbReference type="InterPro" id="IPR030476">
    <property type="entry name" value="Pentaxin_CS"/>
</dbReference>
<feature type="chain" id="PRO_5028510062" description="Pentraxin family member" evidence="10">
    <location>
        <begin position="19"/>
        <end position="226"/>
    </location>
</feature>
<dbReference type="SUPFAM" id="SSF49899">
    <property type="entry name" value="Concanavalin A-like lectins/glucanases"/>
    <property type="match status" value="1"/>
</dbReference>
<dbReference type="CDD" id="cd00152">
    <property type="entry name" value="PTX"/>
    <property type="match status" value="1"/>
</dbReference>
<dbReference type="OrthoDB" id="547680at2759"/>
<dbReference type="SMART" id="SM00159">
    <property type="entry name" value="PTX"/>
    <property type="match status" value="1"/>
</dbReference>
<comment type="similarity">
    <text evidence="8 10">Belongs to the pentraxin family.</text>
</comment>
<keyword evidence="3" id="KW-0964">Secreted</keyword>
<evidence type="ECO:0000256" key="6">
    <source>
        <dbReference type="ARBA" id="ARBA00022837"/>
    </source>
</evidence>
<comment type="cofactor">
    <cofactor evidence="10">
        <name>Ca(2+)</name>
        <dbReference type="ChEBI" id="CHEBI:29108"/>
    </cofactor>
    <text evidence="10">Binds 2 calcium ions per subunit.</text>
</comment>
<evidence type="ECO:0000313" key="13">
    <source>
        <dbReference type="RefSeq" id="XP_033779658.1"/>
    </source>
</evidence>
<evidence type="ECO:0000256" key="7">
    <source>
        <dbReference type="ARBA" id="ARBA00023157"/>
    </source>
</evidence>
<proteinExistence type="inferred from homology"/>
<gene>
    <name evidence="13" type="primary">LOC117349964</name>
</gene>
<keyword evidence="5 10" id="KW-0732">Signal</keyword>
<accession>A0A6P8PY21</accession>
<dbReference type="KEGG" id="gsh:117349964"/>
<dbReference type="GeneID" id="117349964"/>
<dbReference type="Pfam" id="PF00354">
    <property type="entry name" value="Pentaxin"/>
    <property type="match status" value="1"/>
</dbReference>
<feature type="disulfide bond" evidence="9">
    <location>
        <begin position="53"/>
        <end position="112"/>
    </location>
</feature>
<dbReference type="Gene3D" id="2.60.120.200">
    <property type="match status" value="1"/>
</dbReference>
<keyword evidence="2" id="KW-0011">Acute phase</keyword>
<feature type="signal peptide" evidence="10">
    <location>
        <begin position="1"/>
        <end position="18"/>
    </location>
</feature>
<dbReference type="FunFam" id="2.60.120.200:FF:000070">
    <property type="entry name" value="Serum amyloid P-component"/>
    <property type="match status" value="1"/>
</dbReference>
<dbReference type="GO" id="GO:0006953">
    <property type="term" value="P:acute-phase response"/>
    <property type="evidence" value="ECO:0007669"/>
    <property type="project" value="UniProtKB-KW"/>
</dbReference>
<dbReference type="GO" id="GO:0046872">
    <property type="term" value="F:metal ion binding"/>
    <property type="evidence" value="ECO:0007669"/>
    <property type="project" value="UniProtKB-KW"/>
</dbReference>
<protein>
    <recommendedName>
        <fullName evidence="10">Pentraxin family member</fullName>
    </recommendedName>
</protein>
<reference evidence="13" key="1">
    <citation type="submission" date="2025-08" db="UniProtKB">
        <authorList>
            <consortium name="RefSeq"/>
        </authorList>
    </citation>
    <scope>IDENTIFICATION</scope>
</reference>
<dbReference type="InParanoid" id="A0A6P8PY21"/>
<comment type="subcellular location">
    <subcellularLocation>
        <location evidence="1 10">Secreted</location>
    </subcellularLocation>
</comment>
<evidence type="ECO:0000256" key="9">
    <source>
        <dbReference type="PROSITE-ProRule" id="PRU01172"/>
    </source>
</evidence>
<dbReference type="PROSITE" id="PS00289">
    <property type="entry name" value="PTX_1"/>
    <property type="match status" value="1"/>
</dbReference>
<evidence type="ECO:0000259" key="11">
    <source>
        <dbReference type="PROSITE" id="PS51828"/>
    </source>
</evidence>
<evidence type="ECO:0000256" key="1">
    <source>
        <dbReference type="ARBA" id="ARBA00004613"/>
    </source>
</evidence>
<dbReference type="RefSeq" id="XP_033779658.1">
    <property type="nucleotide sequence ID" value="XM_033923767.1"/>
</dbReference>
<dbReference type="InterPro" id="IPR001759">
    <property type="entry name" value="PTX_dom"/>
</dbReference>
<evidence type="ECO:0000256" key="2">
    <source>
        <dbReference type="ARBA" id="ARBA00022486"/>
    </source>
</evidence>
<dbReference type="PROSITE" id="PS51828">
    <property type="entry name" value="PTX_2"/>
    <property type="match status" value="1"/>
</dbReference>
<sequence>MGRLTLHYLFFILGTVASTDLGNNVILFPNESITSYVILKPLEISSLISFTVCLNYYTALTRDFALFSFANPEKANDILIYMQGSSTYSVSVGDEDVYFIAPERTPGWKHICISWESSTGVVTLWINGNALPRKTLKKGYSIKAQPFIALGQDQDSYGGSFDKKQSYEGEISDVQMWNFILSPNQIQLAMVNSNSINGNILNWKSMEYELKGDAIIQSKLVDYAAR</sequence>
<dbReference type="GO" id="GO:0005576">
    <property type="term" value="C:extracellular region"/>
    <property type="evidence" value="ECO:0007669"/>
    <property type="project" value="UniProtKB-SubCell"/>
</dbReference>
<feature type="domain" description="Pentraxin (PTX)" evidence="11">
    <location>
        <begin position="22"/>
        <end position="222"/>
    </location>
</feature>
<dbReference type="InterPro" id="IPR051005">
    <property type="entry name" value="Pentraxin_domain"/>
</dbReference>
<keyword evidence="6 10" id="KW-0106">Calcium</keyword>
<dbReference type="Proteomes" id="UP000515159">
    <property type="component" value="Chromosome 16"/>
</dbReference>
<keyword evidence="7 9" id="KW-1015">Disulfide bond</keyword>
<keyword evidence="4 10" id="KW-0479">Metal-binding</keyword>
<comment type="subunit">
    <text evidence="10">Homopentamer. Pentaxin (or pentraxin) have a discoid arrangement of 5 non-covalently bound subunits.</text>
</comment>
<evidence type="ECO:0000256" key="8">
    <source>
        <dbReference type="ARBA" id="ARBA00038102"/>
    </source>
</evidence>
<dbReference type="PANTHER" id="PTHR45869:SF7">
    <property type="entry name" value="C-REACTIVE PROTEIN"/>
    <property type="match status" value="1"/>
</dbReference>
<dbReference type="PRINTS" id="PR00895">
    <property type="entry name" value="PENTAXIN"/>
</dbReference>
<dbReference type="PANTHER" id="PTHR45869">
    <property type="entry name" value="C-REACTIVE PROTEIN-RELATED"/>
    <property type="match status" value="1"/>
</dbReference>
<dbReference type="FunCoup" id="A0A6P8PY21">
    <property type="interactions" value="196"/>
</dbReference>
<dbReference type="InterPro" id="IPR013320">
    <property type="entry name" value="ConA-like_dom_sf"/>
</dbReference>
<evidence type="ECO:0000313" key="12">
    <source>
        <dbReference type="Proteomes" id="UP000515159"/>
    </source>
</evidence>
<organism evidence="12 13">
    <name type="scientific">Geotrypetes seraphini</name>
    <name type="common">Gaboon caecilian</name>
    <name type="synonym">Caecilia seraphini</name>
    <dbReference type="NCBI Taxonomy" id="260995"/>
    <lineage>
        <taxon>Eukaryota</taxon>
        <taxon>Metazoa</taxon>
        <taxon>Chordata</taxon>
        <taxon>Craniata</taxon>
        <taxon>Vertebrata</taxon>
        <taxon>Euteleostomi</taxon>
        <taxon>Amphibia</taxon>
        <taxon>Gymnophiona</taxon>
        <taxon>Geotrypetes</taxon>
    </lineage>
</organism>
<name>A0A6P8PY21_GEOSA</name>
<evidence type="ECO:0000256" key="5">
    <source>
        <dbReference type="ARBA" id="ARBA00022729"/>
    </source>
</evidence>
<evidence type="ECO:0000256" key="4">
    <source>
        <dbReference type="ARBA" id="ARBA00022723"/>
    </source>
</evidence>
<evidence type="ECO:0000256" key="10">
    <source>
        <dbReference type="RuleBase" id="RU362112"/>
    </source>
</evidence>
<keyword evidence="12" id="KW-1185">Reference proteome</keyword>
<dbReference type="AlphaFoldDB" id="A0A6P8PY21"/>